<sequence length="80" mass="9095">MSEILGNKALRGEWEDIGALKFEISEDMTVTFEGRSCHIEDSEGRHVDALGSEDGRGTREVLEGYRCYVLKAKIKFEKKE</sequence>
<dbReference type="Proteomes" id="UP000242791">
    <property type="component" value="Unassembled WGS sequence"/>
</dbReference>
<accession>A0A1J9PEY5</accession>
<dbReference type="VEuPathDB" id="FungiDB:ACJ73_09066"/>
<name>A0A1J9PEY5_9EURO</name>
<dbReference type="AlphaFoldDB" id="A0A1J9PEY5"/>
<evidence type="ECO:0000313" key="1">
    <source>
        <dbReference type="EMBL" id="OJD14582.1"/>
    </source>
</evidence>
<gene>
    <name evidence="1" type="ORF">ACJ73_09066</name>
</gene>
<dbReference type="EMBL" id="LGTZ01002378">
    <property type="protein sequence ID" value="OJD14582.1"/>
    <property type="molecule type" value="Genomic_DNA"/>
</dbReference>
<comment type="caution">
    <text evidence="1">The sequence shown here is derived from an EMBL/GenBank/DDBJ whole genome shotgun (WGS) entry which is preliminary data.</text>
</comment>
<dbReference type="OrthoDB" id="4465702at2759"/>
<protein>
    <submittedName>
        <fullName evidence="1">Uncharacterized protein</fullName>
    </submittedName>
</protein>
<organism evidence="1 2">
    <name type="scientific">Blastomyces percursus</name>
    <dbReference type="NCBI Taxonomy" id="1658174"/>
    <lineage>
        <taxon>Eukaryota</taxon>
        <taxon>Fungi</taxon>
        <taxon>Dikarya</taxon>
        <taxon>Ascomycota</taxon>
        <taxon>Pezizomycotina</taxon>
        <taxon>Eurotiomycetes</taxon>
        <taxon>Eurotiomycetidae</taxon>
        <taxon>Onygenales</taxon>
        <taxon>Ajellomycetaceae</taxon>
        <taxon>Blastomyces</taxon>
    </lineage>
</organism>
<proteinExistence type="predicted"/>
<keyword evidence="2" id="KW-1185">Reference proteome</keyword>
<evidence type="ECO:0000313" key="2">
    <source>
        <dbReference type="Proteomes" id="UP000242791"/>
    </source>
</evidence>
<reference evidence="1 2" key="1">
    <citation type="submission" date="2015-08" db="EMBL/GenBank/DDBJ databases">
        <title>Emmonsia species relationships and genome sequence.</title>
        <authorList>
            <person name="Cuomo C.A."/>
            <person name="Schwartz I.S."/>
            <person name="Kenyon C."/>
            <person name="De Hoog G.S."/>
            <person name="Govender N.P."/>
            <person name="Botha A."/>
            <person name="Moreno L."/>
            <person name="De Vries M."/>
            <person name="Munoz J.F."/>
            <person name="Stielow J.B."/>
        </authorList>
    </citation>
    <scope>NUCLEOTIDE SEQUENCE [LARGE SCALE GENOMIC DNA]</scope>
    <source>
        <strain evidence="1 2">EI222</strain>
    </source>
</reference>